<evidence type="ECO:0000313" key="3">
    <source>
        <dbReference type="Proteomes" id="UP001320766"/>
    </source>
</evidence>
<dbReference type="EMBL" id="JAMZEC010000001">
    <property type="protein sequence ID" value="MCP2344516.1"/>
    <property type="molecule type" value="Genomic_DNA"/>
</dbReference>
<organism evidence="2 3">
    <name type="scientific">Nonomuraea roseoviolacea subsp. carminata</name>
    <dbReference type="NCBI Taxonomy" id="160689"/>
    <lineage>
        <taxon>Bacteria</taxon>
        <taxon>Bacillati</taxon>
        <taxon>Actinomycetota</taxon>
        <taxon>Actinomycetes</taxon>
        <taxon>Streptosporangiales</taxon>
        <taxon>Streptosporangiaceae</taxon>
        <taxon>Nonomuraea</taxon>
    </lineage>
</organism>
<gene>
    <name evidence="2" type="ORF">HD595_000638</name>
</gene>
<evidence type="ECO:0000313" key="2">
    <source>
        <dbReference type="EMBL" id="MCP2344516.1"/>
    </source>
</evidence>
<proteinExistence type="predicted"/>
<name>A0ABT1JRZ2_9ACTN</name>
<protein>
    <submittedName>
        <fullName evidence="2">Uncharacterized protein</fullName>
    </submittedName>
</protein>
<feature type="region of interest" description="Disordered" evidence="1">
    <location>
        <begin position="274"/>
        <end position="293"/>
    </location>
</feature>
<feature type="compositionally biased region" description="Basic and acidic residues" evidence="1">
    <location>
        <begin position="284"/>
        <end position="293"/>
    </location>
</feature>
<accession>A0ABT1JRZ2</accession>
<evidence type="ECO:0000256" key="1">
    <source>
        <dbReference type="SAM" id="MobiDB-lite"/>
    </source>
</evidence>
<comment type="caution">
    <text evidence="2">The sequence shown here is derived from an EMBL/GenBank/DDBJ whole genome shotgun (WGS) entry which is preliminary data.</text>
</comment>
<feature type="compositionally biased region" description="Basic residues" evidence="1">
    <location>
        <begin position="1"/>
        <end position="18"/>
    </location>
</feature>
<sequence length="293" mass="32320">MTPRKKALRKKAPRNKAPRKGDGRESASWWQHPMAKWAGVAVATPVLVGVLVWGIERAVTNNAKPKDEGAPLVVSLVRLERNGGEQANDWVFPEGLKLTSADLSELNALPWWSAAEAEWFRRRGAVDPNASVIKVVIRGNRNAPIRVVGMKAVPRCRSPLAGMLFLSSMVGSTPNEAIEFDLDQADPQAQLAHGDGTYAEFFQERTVSLRRGEDVTLQMTARSRTRYCEFVFAVDVLTDAGVVTQTIDDHGKPFKVTATLEAAAYNSLYVSGPADPLDNPENWRPVDPKTYRN</sequence>
<dbReference type="Proteomes" id="UP001320766">
    <property type="component" value="Unassembled WGS sequence"/>
</dbReference>
<dbReference type="RefSeq" id="WP_253765474.1">
    <property type="nucleotide sequence ID" value="NZ_BAAAVE010000044.1"/>
</dbReference>
<reference evidence="2 3" key="1">
    <citation type="submission" date="2022-06" db="EMBL/GenBank/DDBJ databases">
        <title>Sequencing the genomes of 1000 actinobacteria strains.</title>
        <authorList>
            <person name="Klenk H.-P."/>
        </authorList>
    </citation>
    <scope>NUCLEOTIDE SEQUENCE [LARGE SCALE GENOMIC DNA]</scope>
    <source>
        <strain evidence="2 3">DSM 44170</strain>
    </source>
</reference>
<keyword evidence="3" id="KW-1185">Reference proteome</keyword>
<feature type="region of interest" description="Disordered" evidence="1">
    <location>
        <begin position="1"/>
        <end position="28"/>
    </location>
</feature>